<protein>
    <submittedName>
        <fullName evidence="2">Uncharacterized protein</fullName>
    </submittedName>
</protein>
<sequence>MAVMSPNRPEPVGAGGVARQELFLGPHGGVGTDDLVPERLDERPVPALVLVFQDAPAGQGRGAVGLFLAAQDDAAALQFEQAEQRPAGDRRRLLQGVDIVDADGVQPGQGEDAAELGGEPVLVAVHDRDPAAVAQ</sequence>
<name>A0ABU5JL52_9ACTN</name>
<proteinExistence type="predicted"/>
<feature type="region of interest" description="Disordered" evidence="1">
    <location>
        <begin position="1"/>
        <end position="37"/>
    </location>
</feature>
<evidence type="ECO:0000313" key="3">
    <source>
        <dbReference type="Proteomes" id="UP001290101"/>
    </source>
</evidence>
<gene>
    <name evidence="2" type="ORF">U2F25_28480</name>
</gene>
<dbReference type="EMBL" id="JAXOTQ010000045">
    <property type="protein sequence ID" value="MDZ5493360.1"/>
    <property type="molecule type" value="Genomic_DNA"/>
</dbReference>
<accession>A0ABU5JL52</accession>
<organism evidence="2 3">
    <name type="scientific">Micromonospora sicca</name>
    <dbReference type="NCBI Taxonomy" id="2202420"/>
    <lineage>
        <taxon>Bacteria</taxon>
        <taxon>Bacillati</taxon>
        <taxon>Actinomycetota</taxon>
        <taxon>Actinomycetes</taxon>
        <taxon>Micromonosporales</taxon>
        <taxon>Micromonosporaceae</taxon>
        <taxon>Micromonospora</taxon>
    </lineage>
</organism>
<keyword evidence="3" id="KW-1185">Reference proteome</keyword>
<dbReference type="Proteomes" id="UP001290101">
    <property type="component" value="Unassembled WGS sequence"/>
</dbReference>
<evidence type="ECO:0000256" key="1">
    <source>
        <dbReference type="SAM" id="MobiDB-lite"/>
    </source>
</evidence>
<comment type="caution">
    <text evidence="2">The sequence shown here is derived from an EMBL/GenBank/DDBJ whole genome shotgun (WGS) entry which is preliminary data.</text>
</comment>
<reference evidence="2 3" key="1">
    <citation type="submission" date="2023-12" db="EMBL/GenBank/DDBJ databases">
        <title>Micromonospora sp. nov., isolated from Atacama Desert.</title>
        <authorList>
            <person name="Carro L."/>
            <person name="Golinska P."/>
            <person name="Klenk H.-P."/>
            <person name="Goodfellow M."/>
        </authorList>
    </citation>
    <scope>NUCLEOTIDE SEQUENCE [LARGE SCALE GENOMIC DNA]</scope>
    <source>
        <strain evidence="2 3">4G53</strain>
    </source>
</reference>
<evidence type="ECO:0000313" key="2">
    <source>
        <dbReference type="EMBL" id="MDZ5493360.1"/>
    </source>
</evidence>
<dbReference type="RefSeq" id="WP_322442997.1">
    <property type="nucleotide sequence ID" value="NZ_JAXOTQ010000045.1"/>
</dbReference>